<gene>
    <name evidence="9" type="ORF">HII31_06421</name>
</gene>
<dbReference type="PANTHER" id="PTHR11709:SF145">
    <property type="entry name" value="LCC1"/>
    <property type="match status" value="1"/>
</dbReference>
<dbReference type="Pfam" id="PF07732">
    <property type="entry name" value="Cu-oxidase_3"/>
    <property type="match status" value="1"/>
</dbReference>
<dbReference type="InterPro" id="IPR011706">
    <property type="entry name" value="Cu-oxidase_C"/>
</dbReference>
<dbReference type="InterPro" id="IPR008972">
    <property type="entry name" value="Cupredoxin"/>
</dbReference>
<feature type="domain" description="Plastocyanin-like" evidence="7">
    <location>
        <begin position="455"/>
        <end position="576"/>
    </location>
</feature>
<keyword evidence="5" id="KW-0472">Membrane</keyword>
<evidence type="ECO:0000259" key="7">
    <source>
        <dbReference type="Pfam" id="PF07731"/>
    </source>
</evidence>
<evidence type="ECO:0000256" key="5">
    <source>
        <dbReference type="SAM" id="Phobius"/>
    </source>
</evidence>
<dbReference type="CDD" id="cd13854">
    <property type="entry name" value="CuRO_1_MaLCC_like"/>
    <property type="match status" value="1"/>
</dbReference>
<keyword evidence="5" id="KW-1133">Transmembrane helix</keyword>
<comment type="similarity">
    <text evidence="1">Belongs to the multicopper oxidase family.</text>
</comment>
<feature type="domain" description="Plastocyanin-like" evidence="6">
    <location>
        <begin position="223"/>
        <end position="367"/>
    </location>
</feature>
<feature type="transmembrane region" description="Helical" evidence="5">
    <location>
        <begin position="619"/>
        <end position="640"/>
    </location>
</feature>
<dbReference type="Pfam" id="PF07731">
    <property type="entry name" value="Cu-oxidase_2"/>
    <property type="match status" value="1"/>
</dbReference>
<evidence type="ECO:0000313" key="9">
    <source>
        <dbReference type="EMBL" id="KAF7192389.1"/>
    </source>
</evidence>
<evidence type="ECO:0000256" key="1">
    <source>
        <dbReference type="ARBA" id="ARBA00010609"/>
    </source>
</evidence>
<protein>
    <submittedName>
        <fullName evidence="9">Oxidoreductase ptaK</fullName>
    </submittedName>
</protein>
<dbReference type="SUPFAM" id="SSF49503">
    <property type="entry name" value="Cupredoxins"/>
    <property type="match status" value="3"/>
</dbReference>
<keyword evidence="5" id="KW-0812">Transmembrane</keyword>
<accession>A0A8H6VLF3</accession>
<evidence type="ECO:0000256" key="3">
    <source>
        <dbReference type="ARBA" id="ARBA00023002"/>
    </source>
</evidence>
<dbReference type="FunFam" id="2.60.40.420:FF:000021">
    <property type="entry name" value="Extracellular dihydrogeodin oxidase/laccase"/>
    <property type="match status" value="1"/>
</dbReference>
<dbReference type="InterPro" id="IPR002355">
    <property type="entry name" value="Cu_oxidase_Cu_BS"/>
</dbReference>
<keyword evidence="3" id="KW-0560">Oxidoreductase</keyword>
<dbReference type="AlphaFoldDB" id="A0A8H6VLF3"/>
<dbReference type="InterPro" id="IPR001117">
    <property type="entry name" value="Cu-oxidase_2nd"/>
</dbReference>
<evidence type="ECO:0000259" key="8">
    <source>
        <dbReference type="Pfam" id="PF07732"/>
    </source>
</evidence>
<dbReference type="Pfam" id="PF00394">
    <property type="entry name" value="Cu-oxidase"/>
    <property type="match status" value="1"/>
</dbReference>
<dbReference type="GO" id="GO:0005507">
    <property type="term" value="F:copper ion binding"/>
    <property type="evidence" value="ECO:0007669"/>
    <property type="project" value="InterPro"/>
</dbReference>
<keyword evidence="4" id="KW-0186">Copper</keyword>
<dbReference type="CDD" id="cd13901">
    <property type="entry name" value="CuRO_3_MaLCC_like"/>
    <property type="match status" value="1"/>
</dbReference>
<evidence type="ECO:0000313" key="10">
    <source>
        <dbReference type="Proteomes" id="UP000660729"/>
    </source>
</evidence>
<evidence type="ECO:0000259" key="6">
    <source>
        <dbReference type="Pfam" id="PF00394"/>
    </source>
</evidence>
<name>A0A8H6VLF3_9PEZI</name>
<dbReference type="Gene3D" id="2.60.40.420">
    <property type="entry name" value="Cupredoxins - blue copper proteins"/>
    <property type="match status" value="3"/>
</dbReference>
<evidence type="ECO:0000256" key="2">
    <source>
        <dbReference type="ARBA" id="ARBA00022723"/>
    </source>
</evidence>
<dbReference type="GO" id="GO:0016491">
    <property type="term" value="F:oxidoreductase activity"/>
    <property type="evidence" value="ECO:0007669"/>
    <property type="project" value="UniProtKB-KW"/>
</dbReference>
<dbReference type="PROSITE" id="PS00079">
    <property type="entry name" value="MULTICOPPER_OXIDASE1"/>
    <property type="match status" value="1"/>
</dbReference>
<proteinExistence type="inferred from homology"/>
<feature type="domain" description="Plastocyanin-like" evidence="8">
    <location>
        <begin position="93"/>
        <end position="209"/>
    </location>
</feature>
<dbReference type="InterPro" id="IPR045087">
    <property type="entry name" value="Cu-oxidase_fam"/>
</dbReference>
<evidence type="ECO:0000256" key="4">
    <source>
        <dbReference type="ARBA" id="ARBA00023008"/>
    </source>
</evidence>
<dbReference type="InterPro" id="IPR011707">
    <property type="entry name" value="Cu-oxidase-like_N"/>
</dbReference>
<keyword evidence="10" id="KW-1185">Reference proteome</keyword>
<dbReference type="InterPro" id="IPR033138">
    <property type="entry name" value="Cu_oxidase_CS"/>
</dbReference>
<dbReference type="PROSITE" id="PS00080">
    <property type="entry name" value="MULTICOPPER_OXIDASE2"/>
    <property type="match status" value="1"/>
</dbReference>
<dbReference type="FunFam" id="2.60.40.420:FF:000045">
    <property type="entry name" value="Laccase 2"/>
    <property type="match status" value="1"/>
</dbReference>
<sequence>MSGILPGLLMPLTGLGNVTFINNFLSSTGVLLSLVPGLLQNGNSPLGLLPTPILPPFLGGSQGTPWGNNTAGGTNVYEVTPNTGVTRYYNFEVARQTFAPDGIPVPMIVVNGQFPGPLIEANWGDMIEVTVKNSITEPAEGTALHWHGLLQKKTPWYDGVPSVHMCPIAPGESFTYRFQADIYGSSWWHSHYSAQYAGGILGPMVIHGPTDNYPTQNYLDLGPVIVSDAYNSDYYTLVQQSMSNNPAVAALVTSMNTLIQGKGNTDCSHAPAGSNCTTNAGLAKFNFKKGRTHLLRFINTSAAGYMVISIDSHKMTVVANDFVGVKPYTVNYITLFVGQRTDVLVTADQPADAYWIRARQPVLCALSVQPFALAAIYYDGVNTTKKPTTLPQLDFITPTLINCGDTSLTKTEPYHPIKLDPPDTTVTIQITQAVNETGHTHYLMNGQTFRANYNYPLLNLTFNGNASYPDDPQWNVYNFGSNETIRIIFQNTVPFAHPMHIHGQNMYIVDEGVGSYNGINAVRPANPQRRDTASLKPNGYLVVQLKSDNPGVWPFHCHIAWHVGQGLYVNVMQKPEEVKKLTPIPGVVEQTCGQWEEFSRNGYVDQIDSGLRRMMNVRMLATAVLKAVFAALSIAGTYLLTRVILDPTCDLIQPVTNILR</sequence>
<keyword evidence="2" id="KW-0479">Metal-binding</keyword>
<reference evidence="9" key="1">
    <citation type="submission" date="2020-04" db="EMBL/GenBank/DDBJ databases">
        <title>Draft genome resource of the tomato pathogen Pseudocercospora fuligena.</title>
        <authorList>
            <person name="Zaccaron A."/>
        </authorList>
    </citation>
    <scope>NUCLEOTIDE SEQUENCE</scope>
    <source>
        <strain evidence="9">PF001</strain>
    </source>
</reference>
<organism evidence="9 10">
    <name type="scientific">Pseudocercospora fuligena</name>
    <dbReference type="NCBI Taxonomy" id="685502"/>
    <lineage>
        <taxon>Eukaryota</taxon>
        <taxon>Fungi</taxon>
        <taxon>Dikarya</taxon>
        <taxon>Ascomycota</taxon>
        <taxon>Pezizomycotina</taxon>
        <taxon>Dothideomycetes</taxon>
        <taxon>Dothideomycetidae</taxon>
        <taxon>Mycosphaerellales</taxon>
        <taxon>Mycosphaerellaceae</taxon>
        <taxon>Pseudocercospora</taxon>
    </lineage>
</organism>
<dbReference type="Proteomes" id="UP000660729">
    <property type="component" value="Unassembled WGS sequence"/>
</dbReference>
<dbReference type="OrthoDB" id="2121828at2759"/>
<dbReference type="EMBL" id="JABCIY010000148">
    <property type="protein sequence ID" value="KAF7192389.1"/>
    <property type="molecule type" value="Genomic_DNA"/>
</dbReference>
<dbReference type="PANTHER" id="PTHR11709">
    <property type="entry name" value="MULTI-COPPER OXIDASE"/>
    <property type="match status" value="1"/>
</dbReference>
<comment type="caution">
    <text evidence="9">The sequence shown here is derived from an EMBL/GenBank/DDBJ whole genome shotgun (WGS) entry which is preliminary data.</text>
</comment>